<dbReference type="InterPro" id="IPR005119">
    <property type="entry name" value="LysR_subst-bd"/>
</dbReference>
<dbReference type="SUPFAM" id="SSF46785">
    <property type="entry name" value="Winged helix' DNA-binding domain"/>
    <property type="match status" value="1"/>
</dbReference>
<proteinExistence type="inferred from homology"/>
<evidence type="ECO:0000256" key="4">
    <source>
        <dbReference type="ARBA" id="ARBA00023163"/>
    </source>
</evidence>
<dbReference type="PANTHER" id="PTHR30346">
    <property type="entry name" value="TRANSCRIPTIONAL DUAL REGULATOR HCAR-RELATED"/>
    <property type="match status" value="1"/>
</dbReference>
<protein>
    <submittedName>
        <fullName evidence="6">Transcriptional regulator, LysR family</fullName>
    </submittedName>
</protein>
<dbReference type="AlphaFoldDB" id="A0A6J4JVS0"/>
<reference evidence="6" key="1">
    <citation type="submission" date="2020-02" db="EMBL/GenBank/DDBJ databases">
        <authorList>
            <person name="Meier V. D."/>
        </authorList>
    </citation>
    <scope>NUCLEOTIDE SEQUENCE</scope>
    <source>
        <strain evidence="6">AVDCRST_MAG27</strain>
    </source>
</reference>
<accession>A0A6J4JVS0</accession>
<organism evidence="6">
    <name type="scientific">uncultured Craurococcus sp</name>
    <dbReference type="NCBI Taxonomy" id="1135998"/>
    <lineage>
        <taxon>Bacteria</taxon>
        <taxon>Pseudomonadati</taxon>
        <taxon>Pseudomonadota</taxon>
        <taxon>Alphaproteobacteria</taxon>
        <taxon>Acetobacterales</taxon>
        <taxon>Acetobacteraceae</taxon>
        <taxon>Craurococcus</taxon>
        <taxon>environmental samples</taxon>
    </lineage>
</organism>
<dbReference type="Gene3D" id="1.10.10.10">
    <property type="entry name" value="Winged helix-like DNA-binding domain superfamily/Winged helix DNA-binding domain"/>
    <property type="match status" value="1"/>
</dbReference>
<keyword evidence="3" id="KW-0238">DNA-binding</keyword>
<keyword evidence="2" id="KW-0805">Transcription regulation</keyword>
<comment type="similarity">
    <text evidence="1">Belongs to the LysR transcriptional regulatory family.</text>
</comment>
<name>A0A6J4JVS0_9PROT</name>
<evidence type="ECO:0000259" key="5">
    <source>
        <dbReference type="PROSITE" id="PS50931"/>
    </source>
</evidence>
<dbReference type="CDD" id="cd05466">
    <property type="entry name" value="PBP2_LTTR_substrate"/>
    <property type="match status" value="1"/>
</dbReference>
<evidence type="ECO:0000256" key="2">
    <source>
        <dbReference type="ARBA" id="ARBA00023015"/>
    </source>
</evidence>
<dbReference type="PANTHER" id="PTHR30346:SF28">
    <property type="entry name" value="HTH-TYPE TRANSCRIPTIONAL REGULATOR CYNR"/>
    <property type="match status" value="1"/>
</dbReference>
<gene>
    <name evidence="6" type="ORF">AVDCRST_MAG27-4529</name>
</gene>
<dbReference type="SUPFAM" id="SSF53850">
    <property type="entry name" value="Periplasmic binding protein-like II"/>
    <property type="match status" value="1"/>
</dbReference>
<dbReference type="Pfam" id="PF03466">
    <property type="entry name" value="LysR_substrate"/>
    <property type="match status" value="1"/>
</dbReference>
<evidence type="ECO:0000313" key="6">
    <source>
        <dbReference type="EMBL" id="CAA9288935.1"/>
    </source>
</evidence>
<dbReference type="GO" id="GO:0003700">
    <property type="term" value="F:DNA-binding transcription factor activity"/>
    <property type="evidence" value="ECO:0007669"/>
    <property type="project" value="InterPro"/>
</dbReference>
<evidence type="ECO:0000256" key="3">
    <source>
        <dbReference type="ARBA" id="ARBA00023125"/>
    </source>
</evidence>
<dbReference type="Pfam" id="PF00126">
    <property type="entry name" value="HTH_1"/>
    <property type="match status" value="1"/>
</dbReference>
<dbReference type="InterPro" id="IPR036390">
    <property type="entry name" value="WH_DNA-bd_sf"/>
</dbReference>
<evidence type="ECO:0000256" key="1">
    <source>
        <dbReference type="ARBA" id="ARBA00009437"/>
    </source>
</evidence>
<dbReference type="PRINTS" id="PR00039">
    <property type="entry name" value="HTHLYSR"/>
</dbReference>
<dbReference type="EMBL" id="CADCTD010000187">
    <property type="protein sequence ID" value="CAA9288935.1"/>
    <property type="molecule type" value="Genomic_DNA"/>
</dbReference>
<dbReference type="GO" id="GO:0003677">
    <property type="term" value="F:DNA binding"/>
    <property type="evidence" value="ECO:0007669"/>
    <property type="project" value="UniProtKB-KW"/>
</dbReference>
<keyword evidence="4" id="KW-0804">Transcription</keyword>
<dbReference type="InterPro" id="IPR000847">
    <property type="entry name" value="LysR_HTH_N"/>
</dbReference>
<sequence>MDLTQIRYFLALAETLNFTRAADRCNVTQPALTRAVQRLEEELGGALILRERALTQLTEFGRAMLPLLRQTSEAAEAVRSGATGFARRDGPVPLRIGLERCLPVRTLLPLLREVAAHIHQLELILAEDAPDALAEALLAGALDVALLPGMAPLPDRLSRWPLWTQGLAVLLPEGHPLAERAEVPAEALRGEALLPCVSAAAAAAFARIGEAVPLRRAAHAAGSSMGALDALVALGLGLALVPAGAPHGAGCVERPLAGEGMALPVLLAVPAGRPMNPAVAAFVKLARARRWDAPSEAS</sequence>
<dbReference type="InterPro" id="IPR036388">
    <property type="entry name" value="WH-like_DNA-bd_sf"/>
</dbReference>
<dbReference type="GO" id="GO:0032993">
    <property type="term" value="C:protein-DNA complex"/>
    <property type="evidence" value="ECO:0007669"/>
    <property type="project" value="TreeGrafter"/>
</dbReference>
<feature type="domain" description="HTH lysR-type" evidence="5">
    <location>
        <begin position="1"/>
        <end position="58"/>
    </location>
</feature>
<dbReference type="Gene3D" id="3.40.190.10">
    <property type="entry name" value="Periplasmic binding protein-like II"/>
    <property type="match status" value="2"/>
</dbReference>
<dbReference type="PROSITE" id="PS50931">
    <property type="entry name" value="HTH_LYSR"/>
    <property type="match status" value="1"/>
</dbReference>